<feature type="transmembrane region" description="Helical" evidence="1">
    <location>
        <begin position="101"/>
        <end position="119"/>
    </location>
</feature>
<feature type="transmembrane region" description="Helical" evidence="1">
    <location>
        <begin position="181"/>
        <end position="199"/>
    </location>
</feature>
<dbReference type="Proteomes" id="UP000268857">
    <property type="component" value="Unassembled WGS sequence"/>
</dbReference>
<feature type="transmembrane region" description="Helical" evidence="1">
    <location>
        <begin position="240"/>
        <end position="258"/>
    </location>
</feature>
<dbReference type="AlphaFoldDB" id="A0A3S0ZEB7"/>
<sequence>MTSSKLVEQFLKHQRLAIIASLIGVTAIAWCYLIILAVGMNEMMAAPISDMAHLKPWTTVDAALMFLMWTVMMIGMMVPSVSPTILLYARVFQKRAKNERVFVPTGAFLGGYLTIWTGFSAVATLLQWGLEQAALLSPMMVSTSPLLGGLILIAAGIYQLTPYKSACLQHCRSPVDFLSNNWRSGTWGALIMGLEHGIYCLGCCWALMVLLFVVGVMNLLGIAAIAIFVLLEKVTRFGKLINRIGALLLTLLGITIMATA</sequence>
<proteinExistence type="predicted"/>
<dbReference type="Pfam" id="PF09948">
    <property type="entry name" value="PpoB2"/>
    <property type="match status" value="1"/>
</dbReference>
<feature type="transmembrane region" description="Helical" evidence="1">
    <location>
        <begin position="60"/>
        <end position="89"/>
    </location>
</feature>
<accession>A0A3S0ZEB7</accession>
<dbReference type="OrthoDB" id="980055at2"/>
<feature type="transmembrane region" description="Helical" evidence="1">
    <location>
        <begin position="139"/>
        <end position="160"/>
    </location>
</feature>
<keyword evidence="1" id="KW-1133">Transmembrane helix</keyword>
<dbReference type="RefSeq" id="WP_016878306.1">
    <property type="nucleotide sequence ID" value="NZ_AJLN01000120.1"/>
</dbReference>
<name>A0A3S0ZEB7_CHLFR</name>
<evidence type="ECO:0000313" key="2">
    <source>
        <dbReference type="EMBL" id="RUR74487.1"/>
    </source>
</evidence>
<feature type="transmembrane region" description="Helical" evidence="1">
    <location>
        <begin position="205"/>
        <end position="231"/>
    </location>
</feature>
<comment type="caution">
    <text evidence="2">The sequence shown here is derived from an EMBL/GenBank/DDBJ whole genome shotgun (WGS) entry which is preliminary data.</text>
</comment>
<evidence type="ECO:0000313" key="3">
    <source>
        <dbReference type="Proteomes" id="UP000268857"/>
    </source>
</evidence>
<evidence type="ECO:0000256" key="1">
    <source>
        <dbReference type="SAM" id="Phobius"/>
    </source>
</evidence>
<feature type="transmembrane region" description="Helical" evidence="1">
    <location>
        <begin position="16"/>
        <end position="40"/>
    </location>
</feature>
<gene>
    <name evidence="2" type="ORF">PCC6912_52620</name>
</gene>
<protein>
    <submittedName>
        <fullName evidence="2">Metal-binding protein</fullName>
    </submittedName>
</protein>
<keyword evidence="1" id="KW-0812">Transmembrane</keyword>
<dbReference type="EMBL" id="RSCJ01000029">
    <property type="protein sequence ID" value="RUR74487.1"/>
    <property type="molecule type" value="Genomic_DNA"/>
</dbReference>
<keyword evidence="1" id="KW-0472">Membrane</keyword>
<dbReference type="InterPro" id="IPR018688">
    <property type="entry name" value="PpoB2-like"/>
</dbReference>
<keyword evidence="3" id="KW-1185">Reference proteome</keyword>
<dbReference type="STRING" id="211165.GCA_000317285_05437"/>
<organism evidence="2 3">
    <name type="scientific">Chlorogloeopsis fritschii PCC 6912</name>
    <dbReference type="NCBI Taxonomy" id="211165"/>
    <lineage>
        <taxon>Bacteria</taxon>
        <taxon>Bacillati</taxon>
        <taxon>Cyanobacteriota</taxon>
        <taxon>Cyanophyceae</taxon>
        <taxon>Nostocales</taxon>
        <taxon>Chlorogloeopsidaceae</taxon>
        <taxon>Chlorogloeopsis</taxon>
    </lineage>
</organism>
<reference evidence="2 3" key="1">
    <citation type="journal article" date="2019" name="Genome Biol. Evol.">
        <title>Day and night: Metabolic profiles and evolutionary relationships of six axenic non-marine cyanobacteria.</title>
        <authorList>
            <person name="Will S.E."/>
            <person name="Henke P."/>
            <person name="Boedeker C."/>
            <person name="Huang S."/>
            <person name="Brinkmann H."/>
            <person name="Rohde M."/>
            <person name="Jarek M."/>
            <person name="Friedl T."/>
            <person name="Seufert S."/>
            <person name="Schumacher M."/>
            <person name="Overmann J."/>
            <person name="Neumann-Schaal M."/>
            <person name="Petersen J."/>
        </authorList>
    </citation>
    <scope>NUCLEOTIDE SEQUENCE [LARGE SCALE GENOMIC DNA]</scope>
    <source>
        <strain evidence="2 3">PCC 6912</strain>
    </source>
</reference>